<organism evidence="2 3">
    <name type="scientific">Actinomadura montaniterrae</name>
    <dbReference type="NCBI Taxonomy" id="1803903"/>
    <lineage>
        <taxon>Bacteria</taxon>
        <taxon>Bacillati</taxon>
        <taxon>Actinomycetota</taxon>
        <taxon>Actinomycetes</taxon>
        <taxon>Streptosporangiales</taxon>
        <taxon>Thermomonosporaceae</taxon>
        <taxon>Actinomadura</taxon>
    </lineage>
</organism>
<name>A0A6L3VCL6_9ACTN</name>
<evidence type="ECO:0000313" key="2">
    <source>
        <dbReference type="EMBL" id="KAB2358401.1"/>
    </source>
</evidence>
<protein>
    <recommendedName>
        <fullName evidence="1">Tetracyclin repressor-like C-terminal group 31 domain-containing protein</fullName>
    </recommendedName>
</protein>
<dbReference type="AlphaFoldDB" id="A0A6L3VCL6"/>
<evidence type="ECO:0000313" key="3">
    <source>
        <dbReference type="Proteomes" id="UP000483004"/>
    </source>
</evidence>
<evidence type="ECO:0000259" key="1">
    <source>
        <dbReference type="Pfam" id="PF17940"/>
    </source>
</evidence>
<dbReference type="InterPro" id="IPR041583">
    <property type="entry name" value="TetR_C_31"/>
</dbReference>
<sequence length="92" mass="9262">ALRAIYDELGRGFRAAAADLMRRAGSPDPARHGPLLVAFVEGLLFDAVAGAGPEPDTAGLRAAVAAYLDGVLPQDTIPAGPGAALQGARQNG</sequence>
<dbReference type="Pfam" id="PF17940">
    <property type="entry name" value="TetR_C_31"/>
    <property type="match status" value="1"/>
</dbReference>
<dbReference type="SUPFAM" id="SSF48498">
    <property type="entry name" value="Tetracyclin repressor-like, C-terminal domain"/>
    <property type="match status" value="1"/>
</dbReference>
<comment type="caution">
    <text evidence="2">The sequence shown here is derived from an EMBL/GenBank/DDBJ whole genome shotgun (WGS) entry which is preliminary data.</text>
</comment>
<keyword evidence="3" id="KW-1185">Reference proteome</keyword>
<feature type="domain" description="Tetracyclin repressor-like C-terminal group 31" evidence="1">
    <location>
        <begin position="1"/>
        <end position="69"/>
    </location>
</feature>
<gene>
    <name evidence="2" type="ORF">F9B16_47800</name>
</gene>
<dbReference type="InterPro" id="IPR036271">
    <property type="entry name" value="Tet_transcr_reg_TetR-rel_C_sf"/>
</dbReference>
<dbReference type="Proteomes" id="UP000483004">
    <property type="component" value="Unassembled WGS sequence"/>
</dbReference>
<feature type="non-terminal residue" evidence="2">
    <location>
        <position position="1"/>
    </location>
</feature>
<dbReference type="EMBL" id="WBMR01000344">
    <property type="protein sequence ID" value="KAB2358401.1"/>
    <property type="molecule type" value="Genomic_DNA"/>
</dbReference>
<reference evidence="2 3" key="1">
    <citation type="submission" date="2019-09" db="EMBL/GenBank/DDBJ databases">
        <title>Actinomadura physcomitrii sp. nov., a novel actinomycete isolated from moss [Physcomitrium sphaericum (Ludw) Fuernr].</title>
        <authorList>
            <person name="Liu C."/>
            <person name="Zhuang X."/>
        </authorList>
    </citation>
    <scope>NUCLEOTIDE SEQUENCE [LARGE SCALE GENOMIC DNA]</scope>
    <source>
        <strain evidence="2 3">CYP1-1B</strain>
    </source>
</reference>
<proteinExistence type="predicted"/>
<accession>A0A6L3VCL6</accession>